<feature type="region of interest" description="Disordered" evidence="6">
    <location>
        <begin position="185"/>
        <end position="344"/>
    </location>
</feature>
<dbReference type="GeneID" id="87815792"/>
<dbReference type="AlphaFoldDB" id="A0AAN6VD65"/>
<protein>
    <recommendedName>
        <fullName evidence="7">GRF-type domain-containing protein</fullName>
    </recommendedName>
</protein>
<keyword evidence="9" id="KW-1185">Reference proteome</keyword>
<feature type="compositionally biased region" description="Polar residues" evidence="6">
    <location>
        <begin position="147"/>
        <end position="156"/>
    </location>
</feature>
<feature type="compositionally biased region" description="Polar residues" evidence="6">
    <location>
        <begin position="83"/>
        <end position="93"/>
    </location>
</feature>
<feature type="domain" description="GRF-type" evidence="7">
    <location>
        <begin position="26"/>
        <end position="71"/>
    </location>
</feature>
<accession>A0AAN6VD65</accession>
<evidence type="ECO:0000313" key="8">
    <source>
        <dbReference type="EMBL" id="KAK4147931.1"/>
    </source>
</evidence>
<gene>
    <name evidence="8" type="ORF">C8A04DRAFT_24493</name>
</gene>
<dbReference type="GO" id="GO:0008270">
    <property type="term" value="F:zinc ion binding"/>
    <property type="evidence" value="ECO:0007669"/>
    <property type="project" value="UniProtKB-KW"/>
</dbReference>
<proteinExistence type="predicted"/>
<feature type="region of interest" description="Disordered" evidence="6">
    <location>
        <begin position="76"/>
        <end position="162"/>
    </location>
</feature>
<dbReference type="PROSITE" id="PS51999">
    <property type="entry name" value="ZF_GRF"/>
    <property type="match status" value="1"/>
</dbReference>
<evidence type="ECO:0000256" key="1">
    <source>
        <dbReference type="ARBA" id="ARBA00022723"/>
    </source>
</evidence>
<evidence type="ECO:0000256" key="6">
    <source>
        <dbReference type="SAM" id="MobiDB-lite"/>
    </source>
</evidence>
<sequence length="430" mass="46136">MGDRSTPFKKKPKSRRGIQIDGEWHCACDPRKPAIVQVVTKNGSNYGRRFYSCLNAYKPNDCRFFWWKDEPKQPGGIVGENAGHNTTLGQGSSNNPPQYPNNNNMPSEGSDMPAPVGPQPDVGRGSSTPRATRTGTVLHPPDGLGDINTNLASSRDGTPPAEFQPTLGGHIHSPTSTVFPGATTPTRTLFPNNRRQGLLSGLDGDDSDASSNADKQPAVGAMHPPKRKLTSAGDGSPEQRAEHIHAGGQTTTERSEAFDFEPTGGLGQATNVIGRSNQPEKTPASAFTTPSKHRPGLGSGTGTGSLGPSAAKRQKTAQSATHGTTPTSARSRKSPMFPLADSPVKDLPMTTEIMTLLEGDNISQRTERAVRSQLNTFARQAAGIELARNLLREKNQAKDIKIARLKAQVAEFRDIAVRQQAEDESRQQQL</sequence>
<dbReference type="Proteomes" id="UP001302676">
    <property type="component" value="Unassembled WGS sequence"/>
</dbReference>
<reference evidence="8" key="2">
    <citation type="submission" date="2023-05" db="EMBL/GenBank/DDBJ databases">
        <authorList>
            <consortium name="Lawrence Berkeley National Laboratory"/>
            <person name="Steindorff A."/>
            <person name="Hensen N."/>
            <person name="Bonometti L."/>
            <person name="Westerberg I."/>
            <person name="Brannstrom I.O."/>
            <person name="Guillou S."/>
            <person name="Cros-Aarteil S."/>
            <person name="Calhoun S."/>
            <person name="Haridas S."/>
            <person name="Kuo A."/>
            <person name="Mondo S."/>
            <person name="Pangilinan J."/>
            <person name="Riley R."/>
            <person name="Labutti K."/>
            <person name="Andreopoulos B."/>
            <person name="Lipzen A."/>
            <person name="Chen C."/>
            <person name="Yanf M."/>
            <person name="Daum C."/>
            <person name="Ng V."/>
            <person name="Clum A."/>
            <person name="Ohm R."/>
            <person name="Martin F."/>
            <person name="Silar P."/>
            <person name="Natvig D."/>
            <person name="Lalanne C."/>
            <person name="Gautier V."/>
            <person name="Ament-Velasquez S.L."/>
            <person name="Kruys A."/>
            <person name="Hutchinson M.I."/>
            <person name="Powell A.J."/>
            <person name="Barry K."/>
            <person name="Miller A.N."/>
            <person name="Grigoriev I.V."/>
            <person name="Debuchy R."/>
            <person name="Gladieux P."/>
            <person name="Thoren M.H."/>
            <person name="Johannesson H."/>
        </authorList>
    </citation>
    <scope>NUCLEOTIDE SEQUENCE</scope>
    <source>
        <strain evidence="8">CBS 141.50</strain>
    </source>
</reference>
<feature type="compositionally biased region" description="Polar residues" evidence="6">
    <location>
        <begin position="268"/>
        <end position="290"/>
    </location>
</feature>
<keyword evidence="5" id="KW-0175">Coiled coil</keyword>
<organism evidence="8 9">
    <name type="scientific">Dichotomopilus funicola</name>
    <dbReference type="NCBI Taxonomy" id="1934379"/>
    <lineage>
        <taxon>Eukaryota</taxon>
        <taxon>Fungi</taxon>
        <taxon>Dikarya</taxon>
        <taxon>Ascomycota</taxon>
        <taxon>Pezizomycotina</taxon>
        <taxon>Sordariomycetes</taxon>
        <taxon>Sordariomycetidae</taxon>
        <taxon>Sordariales</taxon>
        <taxon>Chaetomiaceae</taxon>
        <taxon>Dichotomopilus</taxon>
    </lineage>
</organism>
<reference evidence="8" key="1">
    <citation type="journal article" date="2023" name="Mol. Phylogenet. Evol.">
        <title>Genome-scale phylogeny and comparative genomics of the fungal order Sordariales.</title>
        <authorList>
            <person name="Hensen N."/>
            <person name="Bonometti L."/>
            <person name="Westerberg I."/>
            <person name="Brannstrom I.O."/>
            <person name="Guillou S."/>
            <person name="Cros-Aarteil S."/>
            <person name="Calhoun S."/>
            <person name="Haridas S."/>
            <person name="Kuo A."/>
            <person name="Mondo S."/>
            <person name="Pangilinan J."/>
            <person name="Riley R."/>
            <person name="LaButti K."/>
            <person name="Andreopoulos B."/>
            <person name="Lipzen A."/>
            <person name="Chen C."/>
            <person name="Yan M."/>
            <person name="Daum C."/>
            <person name="Ng V."/>
            <person name="Clum A."/>
            <person name="Steindorff A."/>
            <person name="Ohm R.A."/>
            <person name="Martin F."/>
            <person name="Silar P."/>
            <person name="Natvig D.O."/>
            <person name="Lalanne C."/>
            <person name="Gautier V."/>
            <person name="Ament-Velasquez S.L."/>
            <person name="Kruys A."/>
            <person name="Hutchinson M.I."/>
            <person name="Powell A.J."/>
            <person name="Barry K."/>
            <person name="Miller A.N."/>
            <person name="Grigoriev I.V."/>
            <person name="Debuchy R."/>
            <person name="Gladieux P."/>
            <person name="Hiltunen Thoren M."/>
            <person name="Johannesson H."/>
        </authorList>
    </citation>
    <scope>NUCLEOTIDE SEQUENCE</scope>
    <source>
        <strain evidence="8">CBS 141.50</strain>
    </source>
</reference>
<comment type="caution">
    <text evidence="8">The sequence shown here is derived from an EMBL/GenBank/DDBJ whole genome shotgun (WGS) entry which is preliminary data.</text>
</comment>
<dbReference type="InterPro" id="IPR010666">
    <property type="entry name" value="Znf_GRF"/>
</dbReference>
<evidence type="ECO:0000256" key="5">
    <source>
        <dbReference type="SAM" id="Coils"/>
    </source>
</evidence>
<feature type="compositionally biased region" description="Polar residues" evidence="6">
    <location>
        <begin position="316"/>
        <end position="329"/>
    </location>
</feature>
<dbReference type="Pfam" id="PF06839">
    <property type="entry name" value="Zn_ribbon_GRF"/>
    <property type="match status" value="1"/>
</dbReference>
<name>A0AAN6VD65_9PEZI</name>
<keyword evidence="2 4" id="KW-0863">Zinc-finger</keyword>
<evidence type="ECO:0000313" key="9">
    <source>
        <dbReference type="Proteomes" id="UP001302676"/>
    </source>
</evidence>
<feature type="compositionally biased region" description="Polar residues" evidence="6">
    <location>
        <begin position="185"/>
        <end position="195"/>
    </location>
</feature>
<feature type="compositionally biased region" description="Polar residues" evidence="6">
    <location>
        <begin position="125"/>
        <end position="135"/>
    </location>
</feature>
<feature type="coiled-coil region" evidence="5">
    <location>
        <begin position="388"/>
        <end position="422"/>
    </location>
</feature>
<evidence type="ECO:0000259" key="7">
    <source>
        <dbReference type="PROSITE" id="PS51999"/>
    </source>
</evidence>
<feature type="compositionally biased region" description="Low complexity" evidence="6">
    <location>
        <begin position="94"/>
        <end position="106"/>
    </location>
</feature>
<evidence type="ECO:0000256" key="4">
    <source>
        <dbReference type="PROSITE-ProRule" id="PRU01343"/>
    </source>
</evidence>
<dbReference type="RefSeq" id="XP_062641302.1">
    <property type="nucleotide sequence ID" value="XM_062779179.1"/>
</dbReference>
<dbReference type="EMBL" id="MU853555">
    <property type="protein sequence ID" value="KAK4147931.1"/>
    <property type="molecule type" value="Genomic_DNA"/>
</dbReference>
<evidence type="ECO:0000256" key="2">
    <source>
        <dbReference type="ARBA" id="ARBA00022771"/>
    </source>
</evidence>
<evidence type="ECO:0000256" key="3">
    <source>
        <dbReference type="ARBA" id="ARBA00022833"/>
    </source>
</evidence>
<keyword evidence="3" id="KW-0862">Zinc</keyword>
<keyword evidence="1" id="KW-0479">Metal-binding</keyword>